<dbReference type="Proteomes" id="UP000192801">
    <property type="component" value="Unassembled WGS sequence"/>
</dbReference>
<dbReference type="SUPFAM" id="SSF48264">
    <property type="entry name" value="Cytochrome P450"/>
    <property type="match status" value="1"/>
</dbReference>
<keyword evidence="6 8" id="KW-0503">Monooxygenase</keyword>
<keyword evidence="5 7" id="KW-0408">Iron</keyword>
<dbReference type="RefSeq" id="WP_083033207.1">
    <property type="nucleotide sequence ID" value="NZ_AP022618.1"/>
</dbReference>
<evidence type="ECO:0000256" key="2">
    <source>
        <dbReference type="ARBA" id="ARBA00022617"/>
    </source>
</evidence>
<dbReference type="PRINTS" id="PR00463">
    <property type="entry name" value="EP450I"/>
</dbReference>
<keyword evidence="2 7" id="KW-0349">Heme</keyword>
<dbReference type="OrthoDB" id="7376058at2"/>
<keyword evidence="10" id="KW-1185">Reference proteome</keyword>
<evidence type="ECO:0000256" key="4">
    <source>
        <dbReference type="ARBA" id="ARBA00023002"/>
    </source>
</evidence>
<dbReference type="PANTHER" id="PTHR24291">
    <property type="entry name" value="CYTOCHROME P450 FAMILY 4"/>
    <property type="match status" value="1"/>
</dbReference>
<dbReference type="GO" id="GO:0004497">
    <property type="term" value="F:monooxygenase activity"/>
    <property type="evidence" value="ECO:0007669"/>
    <property type="project" value="UniProtKB-KW"/>
</dbReference>
<evidence type="ECO:0000256" key="6">
    <source>
        <dbReference type="ARBA" id="ARBA00023033"/>
    </source>
</evidence>
<dbReference type="PROSITE" id="PS00086">
    <property type="entry name" value="CYTOCHROME_P450"/>
    <property type="match status" value="1"/>
</dbReference>
<evidence type="ECO:0000256" key="7">
    <source>
        <dbReference type="PIRSR" id="PIRSR602401-1"/>
    </source>
</evidence>
<keyword evidence="3 7" id="KW-0479">Metal-binding</keyword>
<evidence type="ECO:0000256" key="8">
    <source>
        <dbReference type="RuleBase" id="RU000461"/>
    </source>
</evidence>
<dbReference type="PRINTS" id="PR00385">
    <property type="entry name" value="P450"/>
</dbReference>
<dbReference type="AlphaFoldDB" id="A0A1X0CYR0"/>
<feature type="binding site" description="axial binding residue" evidence="7">
    <location>
        <position position="389"/>
    </location>
    <ligand>
        <name>heme</name>
        <dbReference type="ChEBI" id="CHEBI:30413"/>
    </ligand>
    <ligandPart>
        <name>Fe</name>
        <dbReference type="ChEBI" id="CHEBI:18248"/>
    </ligandPart>
</feature>
<dbReference type="PANTHER" id="PTHR24291:SF50">
    <property type="entry name" value="BIFUNCTIONAL ALBAFLAVENONE MONOOXYGENASE_TERPENE SYNTHASE"/>
    <property type="match status" value="1"/>
</dbReference>
<evidence type="ECO:0000256" key="3">
    <source>
        <dbReference type="ARBA" id="ARBA00022723"/>
    </source>
</evidence>
<sequence length="442" mass="49820">MTEIAVEPVDAQRQPEVKLPPSPRRAPKVVQGLAFVMLRRRVINRLSKRYGGAFAIDAPLFGKMVVVTDPALARQVFAASPDDLGNVQPNLSRMFGPGSIFALDGTEHRSRRKLLTPPFHGRAMHRYEEIVEEETEREIANWRDGEEFPTLEPMMRITLNVILRAIFGADGAELAALREKIPAWVTLGSRLVVLPAPKRTFGPWKRLRQYREEYDAVVETLIEQALADEKLDERTDILSLLLRSRYDDGTAMTQSEIADELLTLLAAGHETTASTLAWAFERIRRHPEVLDRLAAEADTDDAEFRQAVIHEVQRNRTVIDFASRHVYAPVFALGEWRIPRGLSVSVAIAQMHWNEAEFPDPQQFDPERFLGQRAAASGWIPFGGGTRRCVGAAFANMEMHVVLRTVLCRFRIETTDGPGEKAHNRGVAFVPRNGGRITVHRR</sequence>
<reference evidence="9" key="1">
    <citation type="submission" date="2016-12" db="EMBL/GenBank/DDBJ databases">
        <title>The new phylogeny of genus Mycobacterium.</title>
        <authorList>
            <person name="Tortoli E."/>
            <person name="Trovato A."/>
            <person name="Cirillo D.M."/>
        </authorList>
    </citation>
    <scope>NUCLEOTIDE SEQUENCE [LARGE SCALE GENOMIC DNA]</scope>
    <source>
        <strain evidence="9">DSM 45130</strain>
    </source>
</reference>
<organism evidence="9 10">
    <name type="scientific">Mycolicibacterium insubricum</name>
    <dbReference type="NCBI Taxonomy" id="444597"/>
    <lineage>
        <taxon>Bacteria</taxon>
        <taxon>Bacillati</taxon>
        <taxon>Actinomycetota</taxon>
        <taxon>Actinomycetes</taxon>
        <taxon>Mycobacteriales</taxon>
        <taxon>Mycobacteriaceae</taxon>
        <taxon>Mycolicibacterium</taxon>
    </lineage>
</organism>
<comment type="caution">
    <text evidence="9">The sequence shown here is derived from an EMBL/GenBank/DDBJ whole genome shotgun (WGS) entry which is preliminary data.</text>
</comment>
<comment type="cofactor">
    <cofactor evidence="7">
        <name>heme</name>
        <dbReference type="ChEBI" id="CHEBI:30413"/>
    </cofactor>
</comment>
<evidence type="ECO:0000313" key="10">
    <source>
        <dbReference type="Proteomes" id="UP000192801"/>
    </source>
</evidence>
<dbReference type="Pfam" id="PF00067">
    <property type="entry name" value="p450"/>
    <property type="match status" value="1"/>
</dbReference>
<dbReference type="InterPro" id="IPR017972">
    <property type="entry name" value="Cyt_P450_CS"/>
</dbReference>
<evidence type="ECO:0000256" key="1">
    <source>
        <dbReference type="ARBA" id="ARBA00010617"/>
    </source>
</evidence>
<proteinExistence type="inferred from homology"/>
<protein>
    <submittedName>
        <fullName evidence="9">Cytochrome P450</fullName>
    </submittedName>
</protein>
<accession>A0A1X0CYR0</accession>
<dbReference type="GO" id="GO:0016705">
    <property type="term" value="F:oxidoreductase activity, acting on paired donors, with incorporation or reduction of molecular oxygen"/>
    <property type="evidence" value="ECO:0007669"/>
    <property type="project" value="InterPro"/>
</dbReference>
<dbReference type="Gene3D" id="1.10.630.10">
    <property type="entry name" value="Cytochrome P450"/>
    <property type="match status" value="1"/>
</dbReference>
<dbReference type="InterPro" id="IPR001128">
    <property type="entry name" value="Cyt_P450"/>
</dbReference>
<dbReference type="GO" id="GO:0005506">
    <property type="term" value="F:iron ion binding"/>
    <property type="evidence" value="ECO:0007669"/>
    <property type="project" value="InterPro"/>
</dbReference>
<gene>
    <name evidence="9" type="ORF">BST26_19000</name>
</gene>
<dbReference type="CDD" id="cd11053">
    <property type="entry name" value="CYP110-like"/>
    <property type="match status" value="1"/>
</dbReference>
<evidence type="ECO:0000256" key="5">
    <source>
        <dbReference type="ARBA" id="ARBA00023004"/>
    </source>
</evidence>
<dbReference type="STRING" id="444597.BST26_19000"/>
<dbReference type="InterPro" id="IPR036396">
    <property type="entry name" value="Cyt_P450_sf"/>
</dbReference>
<dbReference type="GO" id="GO:0020037">
    <property type="term" value="F:heme binding"/>
    <property type="evidence" value="ECO:0007669"/>
    <property type="project" value="InterPro"/>
</dbReference>
<keyword evidence="4 8" id="KW-0560">Oxidoreductase</keyword>
<dbReference type="InterPro" id="IPR002401">
    <property type="entry name" value="Cyt_P450_E_grp-I"/>
</dbReference>
<comment type="similarity">
    <text evidence="1 8">Belongs to the cytochrome P450 family.</text>
</comment>
<evidence type="ECO:0000313" key="9">
    <source>
        <dbReference type="EMBL" id="ORA65208.1"/>
    </source>
</evidence>
<name>A0A1X0CYR0_9MYCO</name>
<dbReference type="EMBL" id="MVHS01000065">
    <property type="protein sequence ID" value="ORA65208.1"/>
    <property type="molecule type" value="Genomic_DNA"/>
</dbReference>
<dbReference type="InterPro" id="IPR050196">
    <property type="entry name" value="Cytochrome_P450_Monoox"/>
</dbReference>